<evidence type="ECO:0000256" key="2">
    <source>
        <dbReference type="ARBA" id="ARBA00022490"/>
    </source>
</evidence>
<proteinExistence type="predicted"/>
<feature type="non-terminal residue" evidence="5">
    <location>
        <position position="1"/>
    </location>
</feature>
<keyword evidence="6" id="KW-1185">Reference proteome</keyword>
<dbReference type="EMBL" id="MUJZ01020078">
    <property type="protein sequence ID" value="OTF80055.1"/>
    <property type="molecule type" value="Genomic_DNA"/>
</dbReference>
<organism evidence="5 6">
    <name type="scientific">Euroglyphus maynei</name>
    <name type="common">Mayne's house dust mite</name>
    <dbReference type="NCBI Taxonomy" id="6958"/>
    <lineage>
        <taxon>Eukaryota</taxon>
        <taxon>Metazoa</taxon>
        <taxon>Ecdysozoa</taxon>
        <taxon>Arthropoda</taxon>
        <taxon>Chelicerata</taxon>
        <taxon>Arachnida</taxon>
        <taxon>Acari</taxon>
        <taxon>Acariformes</taxon>
        <taxon>Sarcoptiformes</taxon>
        <taxon>Astigmata</taxon>
        <taxon>Psoroptidia</taxon>
        <taxon>Analgoidea</taxon>
        <taxon>Pyroglyphidae</taxon>
        <taxon>Pyroglyphinae</taxon>
        <taxon>Euroglyphus</taxon>
    </lineage>
</organism>
<evidence type="ECO:0000256" key="1">
    <source>
        <dbReference type="ARBA" id="ARBA00004496"/>
    </source>
</evidence>
<keyword evidence="2" id="KW-0963">Cytoplasm</keyword>
<evidence type="ECO:0000313" key="5">
    <source>
        <dbReference type="EMBL" id="OTF80055.1"/>
    </source>
</evidence>
<sequence>LGNKRLNNNSHTNEIPLSLEVLRLHKYASIFAYMSYDDMMNMTEQDLEQRNITKGARQKLFLSIQKLRARSAVLLASERELFIHHHWESISLTIITKILFQIRAFLSTPIRPVTSNDDGDDNNGSMSVDVNNNNNQSIQTSVANQILTENNNDLTSIIVRLIGHGMYDE</sequence>
<protein>
    <recommendedName>
        <fullName evidence="4">SAM domain-containing protein</fullName>
    </recommendedName>
</protein>
<comment type="subcellular location">
    <subcellularLocation>
        <location evidence="1">Cytoplasm</location>
    </subcellularLocation>
</comment>
<keyword evidence="3" id="KW-0694">RNA-binding</keyword>
<name>A0A1Y3BLM9_EURMA</name>
<dbReference type="GO" id="GO:0000932">
    <property type="term" value="C:P-body"/>
    <property type="evidence" value="ECO:0007669"/>
    <property type="project" value="TreeGrafter"/>
</dbReference>
<dbReference type="InterPro" id="IPR013761">
    <property type="entry name" value="SAM/pointed_sf"/>
</dbReference>
<gene>
    <name evidence="5" type="ORF">BLA29_004667</name>
</gene>
<dbReference type="PANTHER" id="PTHR12515">
    <property type="entry name" value="STERILE ALPHA MOTIF DOMAIN CONTAINING PROTEIN 4-RELATED"/>
    <property type="match status" value="1"/>
</dbReference>
<dbReference type="Pfam" id="PF00536">
    <property type="entry name" value="SAM_1"/>
    <property type="match status" value="1"/>
</dbReference>
<dbReference type="AlphaFoldDB" id="A0A1Y3BLM9"/>
<comment type="caution">
    <text evidence="5">The sequence shown here is derived from an EMBL/GenBank/DDBJ whole genome shotgun (WGS) entry which is preliminary data.</text>
</comment>
<dbReference type="GO" id="GO:0000289">
    <property type="term" value="P:nuclear-transcribed mRNA poly(A) tail shortening"/>
    <property type="evidence" value="ECO:0007669"/>
    <property type="project" value="TreeGrafter"/>
</dbReference>
<dbReference type="PANTHER" id="PTHR12515:SF5">
    <property type="entry name" value="PROTEIN SMAUG"/>
    <property type="match status" value="1"/>
</dbReference>
<accession>A0A1Y3BLM9</accession>
<evidence type="ECO:0000313" key="6">
    <source>
        <dbReference type="Proteomes" id="UP000194236"/>
    </source>
</evidence>
<dbReference type="Proteomes" id="UP000194236">
    <property type="component" value="Unassembled WGS sequence"/>
</dbReference>
<dbReference type="Gene3D" id="1.10.150.50">
    <property type="entry name" value="Transcription Factor, Ets-1"/>
    <property type="match status" value="1"/>
</dbReference>
<evidence type="ECO:0000259" key="4">
    <source>
        <dbReference type="Pfam" id="PF00536"/>
    </source>
</evidence>
<dbReference type="InterPro" id="IPR050897">
    <property type="entry name" value="SMAUG/VTS1_RNA-bind"/>
</dbReference>
<reference evidence="5 6" key="1">
    <citation type="submission" date="2017-03" db="EMBL/GenBank/DDBJ databases">
        <title>Genome Survey of Euroglyphus maynei.</title>
        <authorList>
            <person name="Arlian L.G."/>
            <person name="Morgan M.S."/>
            <person name="Rider S.D."/>
        </authorList>
    </citation>
    <scope>NUCLEOTIDE SEQUENCE [LARGE SCALE GENOMIC DNA]</scope>
    <source>
        <strain evidence="5">Arlian Lab</strain>
        <tissue evidence="5">Whole body</tissue>
    </source>
</reference>
<evidence type="ECO:0000256" key="3">
    <source>
        <dbReference type="ARBA" id="ARBA00022884"/>
    </source>
</evidence>
<feature type="domain" description="SAM" evidence="4">
    <location>
        <begin position="17"/>
        <end position="68"/>
    </location>
</feature>
<dbReference type="SUPFAM" id="SSF47769">
    <property type="entry name" value="SAM/Pointed domain"/>
    <property type="match status" value="1"/>
</dbReference>
<dbReference type="InterPro" id="IPR001660">
    <property type="entry name" value="SAM"/>
</dbReference>
<dbReference type="GO" id="GO:0003729">
    <property type="term" value="F:mRNA binding"/>
    <property type="evidence" value="ECO:0007669"/>
    <property type="project" value="TreeGrafter"/>
</dbReference>
<dbReference type="OrthoDB" id="2155283at2759"/>